<reference evidence="2" key="1">
    <citation type="journal article" date="2016" name="Gigascience">
        <title>De novo construction of an expanded transcriptome assembly for the western tarnished plant bug, Lygus hesperus.</title>
        <authorList>
            <person name="Tassone E.E."/>
            <person name="Geib S.M."/>
            <person name="Hall B."/>
            <person name="Fabrick J.A."/>
            <person name="Brent C.S."/>
            <person name="Hull J.J."/>
        </authorList>
    </citation>
    <scope>NUCLEOTIDE SEQUENCE</scope>
</reference>
<feature type="compositionally biased region" description="Polar residues" evidence="1">
    <location>
        <begin position="149"/>
        <end position="161"/>
    </location>
</feature>
<accession>A0A146M4P5</accession>
<organism evidence="2">
    <name type="scientific">Lygus hesperus</name>
    <name type="common">Western plant bug</name>
    <dbReference type="NCBI Taxonomy" id="30085"/>
    <lineage>
        <taxon>Eukaryota</taxon>
        <taxon>Metazoa</taxon>
        <taxon>Ecdysozoa</taxon>
        <taxon>Arthropoda</taxon>
        <taxon>Hexapoda</taxon>
        <taxon>Insecta</taxon>
        <taxon>Pterygota</taxon>
        <taxon>Neoptera</taxon>
        <taxon>Paraneoptera</taxon>
        <taxon>Hemiptera</taxon>
        <taxon>Heteroptera</taxon>
        <taxon>Panheteroptera</taxon>
        <taxon>Cimicomorpha</taxon>
        <taxon>Miridae</taxon>
        <taxon>Mirini</taxon>
        <taxon>Lygus</taxon>
    </lineage>
</organism>
<dbReference type="AlphaFoldDB" id="A0A146M4P5"/>
<name>A0A146M4P5_LYGHE</name>
<dbReference type="EMBL" id="GDHC01003875">
    <property type="protein sequence ID" value="JAQ14754.1"/>
    <property type="molecule type" value="Transcribed_RNA"/>
</dbReference>
<proteinExistence type="predicted"/>
<protein>
    <submittedName>
        <fullName evidence="2">Uncharacterized protein</fullName>
    </submittedName>
</protein>
<feature type="compositionally biased region" description="Acidic residues" evidence="1">
    <location>
        <begin position="121"/>
        <end position="130"/>
    </location>
</feature>
<evidence type="ECO:0000313" key="2">
    <source>
        <dbReference type="EMBL" id="JAQ14754.1"/>
    </source>
</evidence>
<feature type="region of interest" description="Disordered" evidence="1">
    <location>
        <begin position="116"/>
        <end position="199"/>
    </location>
</feature>
<sequence length="199" mass="21625">MIYTCVDSYNGARVNGTGTELTTNTRSGMAHIIERHAIQIYVPMEGENCLQCWQLLFTLDYSGDIRTCNGYAGNNTDVNNKFAFEQTVTEIPDLMQAVKKYTVPTCISDDTVDTTAQMESSDAEDDECSTDGEKVQPECRADGTDDKVPTNSPTPSQSSALIVNCEGCDDGAKMESTDSVNDTLTIKAPTKSSGLKRSE</sequence>
<feature type="compositionally biased region" description="Basic and acidic residues" evidence="1">
    <location>
        <begin position="131"/>
        <end position="148"/>
    </location>
</feature>
<gene>
    <name evidence="2" type="ORF">g.20078</name>
</gene>
<feature type="compositionally biased region" description="Polar residues" evidence="1">
    <location>
        <begin position="177"/>
        <end position="199"/>
    </location>
</feature>
<evidence type="ECO:0000256" key="1">
    <source>
        <dbReference type="SAM" id="MobiDB-lite"/>
    </source>
</evidence>